<organism evidence="1">
    <name type="scientific">Mimivirus LCMiAC02</name>
    <dbReference type="NCBI Taxonomy" id="2506609"/>
    <lineage>
        <taxon>Viruses</taxon>
        <taxon>Varidnaviria</taxon>
        <taxon>Bamfordvirae</taxon>
        <taxon>Nucleocytoviricota</taxon>
        <taxon>Megaviricetes</taxon>
        <taxon>Imitervirales</taxon>
        <taxon>Mimiviridae</taxon>
        <taxon>Klosneuvirinae</taxon>
    </lineage>
</organism>
<sequence length="382" mass="44538">MADIDIHNILPTRVVDFTNVDTVRDYLLTIIPRLNRILAYKTIPELFLTQITPKLNDLNIRKSFKSIVSKAIGSNKDQYWNDLDNFSGVVNRMIMPDRLQVKNNLINAIMNDSKIKNIDLIKLNDILNKIEKVSITRHVSLENLKKDMDYIKKRLEPYHIKLDKLLNAFHLTLKTIVSNRIMSGGADRDIVKPGDVNINNFHRWINEDIREVINLNKQYRGNMATTNSHQYLLPGQHLSYNTQLNYLTTILNQSRQILRTQEIQSTRIWNLPRLTDIQDLLNDQQNPLQNIIQLITQQGLLDDIRNTLIAYIDRITPIQNEIQLVLQMILLGSVGTLYTLIQNIPQEELQPIIQQINRLRVLHADQLLVEQQQEIKEQINKL</sequence>
<accession>A0A4D5XF83</accession>
<protein>
    <submittedName>
        <fullName evidence="1">Uncharacterized protein</fullName>
    </submittedName>
</protein>
<gene>
    <name evidence="1" type="ORF">LCMiAC02_04080</name>
</gene>
<evidence type="ECO:0000313" key="1">
    <source>
        <dbReference type="EMBL" id="QBK89313.1"/>
    </source>
</evidence>
<name>A0A4D5XF83_9VIRU</name>
<reference evidence="1" key="1">
    <citation type="journal article" date="2019" name="MBio">
        <title>Virus Genomes from Deep Sea Sediments Expand the Ocean Megavirome and Support Independent Origins of Viral Gigantism.</title>
        <authorList>
            <person name="Backstrom D."/>
            <person name="Yutin N."/>
            <person name="Jorgensen S.L."/>
            <person name="Dharamshi J."/>
            <person name="Homa F."/>
            <person name="Zaremba-Niedwiedzka K."/>
            <person name="Spang A."/>
            <person name="Wolf Y.I."/>
            <person name="Koonin E.V."/>
            <person name="Ettema T.J."/>
        </authorList>
    </citation>
    <scope>NUCLEOTIDE SEQUENCE</scope>
</reference>
<proteinExistence type="predicted"/>
<dbReference type="EMBL" id="MK500413">
    <property type="protein sequence ID" value="QBK89313.1"/>
    <property type="molecule type" value="Genomic_DNA"/>
</dbReference>